<reference evidence="4 5" key="1">
    <citation type="submission" date="2022-08" db="EMBL/GenBank/DDBJ databases">
        <title>Paenibacillus endoradicis sp. nov., Paenibacillus radicibacter sp. nov and Paenibacillus pararadicis sp. nov., three cold-adapted plant growth-promoting bacteria isolated from root of Larix gmelinii in Great Khingan.</title>
        <authorList>
            <person name="Xue H."/>
        </authorList>
    </citation>
    <scope>NUCLEOTIDE SEQUENCE [LARGE SCALE GENOMIC DNA]</scope>
    <source>
        <strain evidence="4 5">N5-1-1-5</strain>
    </source>
</reference>
<keyword evidence="2" id="KW-0521">NADP</keyword>
<evidence type="ECO:0000313" key="4">
    <source>
        <dbReference type="EMBL" id="MCR8631607.1"/>
    </source>
</evidence>
<feature type="domain" description="NmrA-like" evidence="3">
    <location>
        <begin position="7"/>
        <end position="240"/>
    </location>
</feature>
<dbReference type="PANTHER" id="PTHR42748">
    <property type="entry name" value="NITROGEN METABOLITE REPRESSION PROTEIN NMRA FAMILY MEMBER"/>
    <property type="match status" value="1"/>
</dbReference>
<organism evidence="4 5">
    <name type="scientific">Paenibacillus radicis</name>
    <name type="common">ex Xue et al. 2023</name>
    <dbReference type="NCBI Taxonomy" id="2972489"/>
    <lineage>
        <taxon>Bacteria</taxon>
        <taxon>Bacillati</taxon>
        <taxon>Bacillota</taxon>
        <taxon>Bacilli</taxon>
        <taxon>Bacillales</taxon>
        <taxon>Paenibacillaceae</taxon>
        <taxon>Paenibacillus</taxon>
    </lineage>
</organism>
<dbReference type="Proteomes" id="UP001300012">
    <property type="component" value="Unassembled WGS sequence"/>
</dbReference>
<sequence length="287" mass="31881">MYSVNPKVLIIGATGQQGGAAVRQLLDKGWAVRAMVRDLQKKEAIELQKLGAELVWGDLEQPSSVEEAMRDVYGVFSVQALYFDDLDKEVRHGKIVADAAAAAGVSHLVYSSVSGADRNTGITSFENKGDIERYIHNLNLPATILRPVMFMDNFKSLLEPINELINIPYMGAEESKLQMIAVQDIGAIAAIAFSEPDKYIGKALEIAGDELTLHQIIQMISKVFESHTVAYQTPPIVQEAVNEHDGTKANAFFQREDYLANIQSVRAIHPRLLDYEAWLRLTKLQLQ</sequence>
<evidence type="ECO:0000256" key="2">
    <source>
        <dbReference type="ARBA" id="ARBA00022857"/>
    </source>
</evidence>
<accession>A0ABT1YEI2</accession>
<name>A0ABT1YEI2_9BACL</name>
<gene>
    <name evidence="4" type="ORF">NV381_10370</name>
</gene>
<dbReference type="RefSeq" id="WP_258213199.1">
    <property type="nucleotide sequence ID" value="NZ_JANQBD010000006.1"/>
</dbReference>
<dbReference type="SUPFAM" id="SSF51735">
    <property type="entry name" value="NAD(P)-binding Rossmann-fold domains"/>
    <property type="match status" value="1"/>
</dbReference>
<dbReference type="InterPro" id="IPR051164">
    <property type="entry name" value="NmrA-like_oxidored"/>
</dbReference>
<comment type="caution">
    <text evidence="4">The sequence shown here is derived from an EMBL/GenBank/DDBJ whole genome shotgun (WGS) entry which is preliminary data.</text>
</comment>
<protein>
    <submittedName>
        <fullName evidence="4">NmrA/HSCARG family protein</fullName>
    </submittedName>
</protein>
<evidence type="ECO:0000256" key="1">
    <source>
        <dbReference type="ARBA" id="ARBA00006328"/>
    </source>
</evidence>
<dbReference type="Gene3D" id="3.90.25.10">
    <property type="entry name" value="UDP-galactose 4-epimerase, domain 1"/>
    <property type="match status" value="1"/>
</dbReference>
<dbReference type="CDD" id="cd05251">
    <property type="entry name" value="NmrA_like_SDR_a"/>
    <property type="match status" value="1"/>
</dbReference>
<dbReference type="PANTHER" id="PTHR42748:SF7">
    <property type="entry name" value="NMRA LIKE REDOX SENSOR 1-RELATED"/>
    <property type="match status" value="1"/>
</dbReference>
<evidence type="ECO:0000259" key="3">
    <source>
        <dbReference type="Pfam" id="PF05368"/>
    </source>
</evidence>
<dbReference type="InterPro" id="IPR036291">
    <property type="entry name" value="NAD(P)-bd_dom_sf"/>
</dbReference>
<dbReference type="Gene3D" id="3.40.50.720">
    <property type="entry name" value="NAD(P)-binding Rossmann-like Domain"/>
    <property type="match status" value="1"/>
</dbReference>
<proteinExistence type="inferred from homology"/>
<keyword evidence="5" id="KW-1185">Reference proteome</keyword>
<comment type="similarity">
    <text evidence="1">Belongs to the NmrA-type oxidoreductase family.</text>
</comment>
<dbReference type="InterPro" id="IPR008030">
    <property type="entry name" value="NmrA-like"/>
</dbReference>
<dbReference type="Pfam" id="PF05368">
    <property type="entry name" value="NmrA"/>
    <property type="match status" value="1"/>
</dbReference>
<dbReference type="EMBL" id="JANQBD010000006">
    <property type="protein sequence ID" value="MCR8631607.1"/>
    <property type="molecule type" value="Genomic_DNA"/>
</dbReference>
<evidence type="ECO:0000313" key="5">
    <source>
        <dbReference type="Proteomes" id="UP001300012"/>
    </source>
</evidence>